<evidence type="ECO:0000256" key="1">
    <source>
        <dbReference type="ARBA" id="ARBA00003416"/>
    </source>
</evidence>
<keyword evidence="6" id="KW-0812">Transmembrane</keyword>
<keyword evidence="4" id="KW-0233">DNA recombination</keyword>
<keyword evidence="6" id="KW-0472">Membrane</keyword>
<evidence type="ECO:0000256" key="6">
    <source>
        <dbReference type="SAM" id="Phobius"/>
    </source>
</evidence>
<feature type="coiled-coil region" evidence="5">
    <location>
        <begin position="73"/>
        <end position="176"/>
    </location>
</feature>
<evidence type="ECO:0000313" key="8">
    <source>
        <dbReference type="Proteomes" id="UP000244225"/>
    </source>
</evidence>
<protein>
    <submittedName>
        <fullName evidence="7">DNA recombination protein RmuC</fullName>
    </submittedName>
</protein>
<organism evidence="7 8">
    <name type="scientific">Pontibacter mucosus</name>
    <dbReference type="NCBI Taxonomy" id="1649266"/>
    <lineage>
        <taxon>Bacteria</taxon>
        <taxon>Pseudomonadati</taxon>
        <taxon>Bacteroidota</taxon>
        <taxon>Cytophagia</taxon>
        <taxon>Cytophagales</taxon>
        <taxon>Hymenobacteraceae</taxon>
        <taxon>Pontibacter</taxon>
    </lineage>
</organism>
<comment type="caution">
    <text evidence="7">The sequence shown here is derived from an EMBL/GenBank/DDBJ whole genome shotgun (WGS) entry which is preliminary data.</text>
</comment>
<evidence type="ECO:0000256" key="4">
    <source>
        <dbReference type="ARBA" id="ARBA00023172"/>
    </source>
</evidence>
<keyword evidence="8" id="KW-1185">Reference proteome</keyword>
<comment type="similarity">
    <text evidence="2">Belongs to the RmuC family.</text>
</comment>
<proteinExistence type="inferred from homology"/>
<dbReference type="GO" id="GO:0006310">
    <property type="term" value="P:DNA recombination"/>
    <property type="evidence" value="ECO:0007669"/>
    <property type="project" value="UniProtKB-KW"/>
</dbReference>
<dbReference type="PANTHER" id="PTHR30563:SF0">
    <property type="entry name" value="DNA RECOMBINATION PROTEIN RMUC"/>
    <property type="match status" value="1"/>
</dbReference>
<evidence type="ECO:0000256" key="2">
    <source>
        <dbReference type="ARBA" id="ARBA00009840"/>
    </source>
</evidence>
<evidence type="ECO:0000256" key="3">
    <source>
        <dbReference type="ARBA" id="ARBA00023054"/>
    </source>
</evidence>
<keyword evidence="6" id="KW-1133">Transmembrane helix</keyword>
<sequence>MYYHNPPHFLKTNFISKTIGSDAKILYLYPMEILIGIAAFLAGLVVAFLMLKGKLNALQQTANQAAVTQGVLEGQAREKARELEQLKMQYREAQTETLDLTNALTKAETDYEHLKSRLQEQGRELEQLREKFLQQFQSISNQVLMTNAEHFNKASSENLERVLAPLKERIKEFEVKVEQTYEKTLKDSVSLKEQITQLAALNQQMSQDAINLTKALKGESKTQGNWGEYLLESLLEKSGLRKGVHYEREEVRLNDEKQVYRPDVIVRLPEGKHLIIDSKMSLVAYEAFCSCEEEHQQEVYLRGHINSVRTHFSDLSRKSYHRLNGINSPDFVLMYIPIEPAFNLAVQHDHDLFTDAFDKNIVLVTTSTLLATLRTVAGVWRQEDQKRNVLKIAEESGKLYDKFVNFVEDLKTIGRHLESSQTSYNAAMNKLTEGRGNLIRRVEILRELGAKTSKTLDEHLLQEAQLPEEAE</sequence>
<dbReference type="EMBL" id="QBKI01000003">
    <property type="protein sequence ID" value="PTX20285.1"/>
    <property type="molecule type" value="Genomic_DNA"/>
</dbReference>
<evidence type="ECO:0000313" key="7">
    <source>
        <dbReference type="EMBL" id="PTX20285.1"/>
    </source>
</evidence>
<accession>A0A2T5YLT7</accession>
<name>A0A2T5YLT7_9BACT</name>
<dbReference type="Pfam" id="PF02646">
    <property type="entry name" value="RmuC"/>
    <property type="match status" value="1"/>
</dbReference>
<dbReference type="InterPro" id="IPR003798">
    <property type="entry name" value="DNA_recombination_RmuC"/>
</dbReference>
<dbReference type="Proteomes" id="UP000244225">
    <property type="component" value="Unassembled WGS sequence"/>
</dbReference>
<dbReference type="PANTHER" id="PTHR30563">
    <property type="entry name" value="DNA RECOMBINATION PROTEIN RMUC"/>
    <property type="match status" value="1"/>
</dbReference>
<comment type="function">
    <text evidence="1">Involved in DNA recombination.</text>
</comment>
<evidence type="ECO:0000256" key="5">
    <source>
        <dbReference type="SAM" id="Coils"/>
    </source>
</evidence>
<feature type="transmembrane region" description="Helical" evidence="6">
    <location>
        <begin position="33"/>
        <end position="51"/>
    </location>
</feature>
<gene>
    <name evidence="7" type="ORF">C8N40_103362</name>
</gene>
<reference evidence="7 8" key="1">
    <citation type="submission" date="2018-04" db="EMBL/GenBank/DDBJ databases">
        <title>Genomic Encyclopedia of Archaeal and Bacterial Type Strains, Phase II (KMG-II): from individual species to whole genera.</title>
        <authorList>
            <person name="Goeker M."/>
        </authorList>
    </citation>
    <scope>NUCLEOTIDE SEQUENCE [LARGE SCALE GENOMIC DNA]</scope>
    <source>
        <strain evidence="7 8">DSM 100162</strain>
    </source>
</reference>
<keyword evidence="3 5" id="KW-0175">Coiled coil</keyword>
<dbReference type="AlphaFoldDB" id="A0A2T5YLT7"/>